<dbReference type="SUPFAM" id="SSF88946">
    <property type="entry name" value="Sigma2 domain of RNA polymerase sigma factors"/>
    <property type="match status" value="1"/>
</dbReference>
<dbReference type="PANTHER" id="PTHR43133">
    <property type="entry name" value="RNA POLYMERASE ECF-TYPE SIGMA FACTO"/>
    <property type="match status" value="1"/>
</dbReference>
<evidence type="ECO:0000256" key="1">
    <source>
        <dbReference type="ARBA" id="ARBA00010641"/>
    </source>
</evidence>
<comment type="similarity">
    <text evidence="1">Belongs to the sigma-70 factor family. ECF subfamily.</text>
</comment>
<dbReference type="InterPro" id="IPR013324">
    <property type="entry name" value="RNA_pol_sigma_r3/r4-like"/>
</dbReference>
<dbReference type="EMBL" id="CP045699">
    <property type="protein sequence ID" value="QGA64108.1"/>
    <property type="molecule type" value="Genomic_DNA"/>
</dbReference>
<dbReference type="InterPro" id="IPR036388">
    <property type="entry name" value="WH-like_DNA-bd_sf"/>
</dbReference>
<dbReference type="Gene3D" id="1.10.1740.10">
    <property type="match status" value="1"/>
</dbReference>
<keyword evidence="5" id="KW-0804">Transcription</keyword>
<dbReference type="InterPro" id="IPR007630">
    <property type="entry name" value="RNA_pol_sigma70_r4"/>
</dbReference>
<evidence type="ECO:0000313" key="8">
    <source>
        <dbReference type="EMBL" id="QGA64108.1"/>
    </source>
</evidence>
<dbReference type="NCBIfam" id="NF009178">
    <property type="entry name" value="PRK12526.1"/>
    <property type="match status" value="1"/>
</dbReference>
<dbReference type="InterPro" id="IPR007627">
    <property type="entry name" value="RNA_pol_sigma70_r2"/>
</dbReference>
<dbReference type="GO" id="GO:0006352">
    <property type="term" value="P:DNA-templated transcription initiation"/>
    <property type="evidence" value="ECO:0007669"/>
    <property type="project" value="InterPro"/>
</dbReference>
<dbReference type="Pfam" id="PF04545">
    <property type="entry name" value="Sigma70_r4"/>
    <property type="match status" value="1"/>
</dbReference>
<proteinExistence type="inferred from homology"/>
<keyword evidence="9" id="KW-1185">Reference proteome</keyword>
<dbReference type="Proteomes" id="UP000348942">
    <property type="component" value="Chromosome 1"/>
</dbReference>
<dbReference type="AlphaFoldDB" id="A0A5Q0TAD1"/>
<dbReference type="SUPFAM" id="SSF88659">
    <property type="entry name" value="Sigma3 and sigma4 domains of RNA polymerase sigma factors"/>
    <property type="match status" value="1"/>
</dbReference>
<evidence type="ECO:0000313" key="9">
    <source>
        <dbReference type="Proteomes" id="UP000348942"/>
    </source>
</evidence>
<evidence type="ECO:0000259" key="7">
    <source>
        <dbReference type="Pfam" id="PF04545"/>
    </source>
</evidence>
<dbReference type="RefSeq" id="WP_153445804.1">
    <property type="nucleotide sequence ID" value="NZ_CP045699.1"/>
</dbReference>
<accession>A0A5Q0TAD1</accession>
<feature type="domain" description="RNA polymerase sigma-70 region 4" evidence="7">
    <location>
        <begin position="154"/>
        <end position="202"/>
    </location>
</feature>
<sequence length="210" mass="24542">MQQIVYRVIDKEIIIAAQPLLPTDLTPYLILVAKHQDKNAFNVLFTFFAPKIKRFGISKLNSEALAKELIQETMTKVWRKAHLYHPDKSAATTWIYTIMRNTAFDMLRQIQSRSEESLSDDIWPLDSIIDSAHNTEQTHQFEDHLLSKHLLLHLDRLPEAQQQVIRGLYYQDLSQEQLAQHLDIPIGTIKSRLRLALEKLKQYMGEKEHD</sequence>
<evidence type="ECO:0000256" key="5">
    <source>
        <dbReference type="ARBA" id="ARBA00023163"/>
    </source>
</evidence>
<reference evidence="8 9" key="1">
    <citation type="submission" date="2019-10" db="EMBL/GenBank/DDBJ databases">
        <title>Vibrio sp. nov., isolated from Coralline algae surface.</title>
        <authorList>
            <person name="Geng Y."/>
            <person name="Zhang X."/>
        </authorList>
    </citation>
    <scope>NUCLEOTIDE SEQUENCE [LARGE SCALE GENOMIC DNA]</scope>
    <source>
        <strain evidence="8 9">SM1977</strain>
    </source>
</reference>
<dbReference type="CDD" id="cd06171">
    <property type="entry name" value="Sigma70_r4"/>
    <property type="match status" value="1"/>
</dbReference>
<evidence type="ECO:0000256" key="4">
    <source>
        <dbReference type="ARBA" id="ARBA00023125"/>
    </source>
</evidence>
<dbReference type="Pfam" id="PF04542">
    <property type="entry name" value="Sigma70_r2"/>
    <property type="match status" value="1"/>
</dbReference>
<dbReference type="Gene3D" id="1.10.10.10">
    <property type="entry name" value="Winged helix-like DNA-binding domain superfamily/Winged helix DNA-binding domain"/>
    <property type="match status" value="1"/>
</dbReference>
<name>A0A5Q0TAD1_9VIBR</name>
<dbReference type="InterPro" id="IPR039425">
    <property type="entry name" value="RNA_pol_sigma-70-like"/>
</dbReference>
<dbReference type="InterPro" id="IPR014284">
    <property type="entry name" value="RNA_pol_sigma-70_dom"/>
</dbReference>
<dbReference type="InterPro" id="IPR013325">
    <property type="entry name" value="RNA_pol_sigma_r2"/>
</dbReference>
<dbReference type="GO" id="GO:0003677">
    <property type="term" value="F:DNA binding"/>
    <property type="evidence" value="ECO:0007669"/>
    <property type="project" value="UniProtKB-KW"/>
</dbReference>
<dbReference type="PANTHER" id="PTHR43133:SF62">
    <property type="entry name" value="RNA POLYMERASE SIGMA FACTOR SIGZ"/>
    <property type="match status" value="1"/>
</dbReference>
<organism evidence="8 9">
    <name type="scientific">Vibrio algicola</name>
    <dbReference type="NCBI Taxonomy" id="2662262"/>
    <lineage>
        <taxon>Bacteria</taxon>
        <taxon>Pseudomonadati</taxon>
        <taxon>Pseudomonadota</taxon>
        <taxon>Gammaproteobacteria</taxon>
        <taxon>Vibrionales</taxon>
        <taxon>Vibrionaceae</taxon>
        <taxon>Vibrio</taxon>
    </lineage>
</organism>
<gene>
    <name evidence="8" type="ORF">GFB47_00900</name>
</gene>
<evidence type="ECO:0000256" key="3">
    <source>
        <dbReference type="ARBA" id="ARBA00023082"/>
    </source>
</evidence>
<evidence type="ECO:0000259" key="6">
    <source>
        <dbReference type="Pfam" id="PF04542"/>
    </source>
</evidence>
<dbReference type="NCBIfam" id="TIGR02937">
    <property type="entry name" value="sigma70-ECF"/>
    <property type="match status" value="1"/>
</dbReference>
<feature type="domain" description="RNA polymerase sigma-70 region 2" evidence="6">
    <location>
        <begin position="48"/>
        <end position="110"/>
    </location>
</feature>
<keyword evidence="4" id="KW-0238">DNA-binding</keyword>
<evidence type="ECO:0000256" key="2">
    <source>
        <dbReference type="ARBA" id="ARBA00023015"/>
    </source>
</evidence>
<keyword evidence="2" id="KW-0805">Transcription regulation</keyword>
<keyword evidence="3" id="KW-0731">Sigma factor</keyword>
<dbReference type="GO" id="GO:0016987">
    <property type="term" value="F:sigma factor activity"/>
    <property type="evidence" value="ECO:0007669"/>
    <property type="project" value="UniProtKB-KW"/>
</dbReference>
<protein>
    <submittedName>
        <fullName evidence="8">Sigma-70 family RNA polymerase sigma factor</fullName>
    </submittedName>
</protein>